<evidence type="ECO:0000259" key="8">
    <source>
        <dbReference type="Pfam" id="PF09335"/>
    </source>
</evidence>
<evidence type="ECO:0000313" key="10">
    <source>
        <dbReference type="Proteomes" id="UP001465755"/>
    </source>
</evidence>
<evidence type="ECO:0000256" key="6">
    <source>
        <dbReference type="SAM" id="MobiDB-lite"/>
    </source>
</evidence>
<feature type="region of interest" description="Disordered" evidence="6">
    <location>
        <begin position="1"/>
        <end position="42"/>
    </location>
</feature>
<dbReference type="PANTHER" id="PTHR12677">
    <property type="entry name" value="GOLGI APPARATUS MEMBRANE PROTEIN TVP38-RELATED"/>
    <property type="match status" value="1"/>
</dbReference>
<feature type="transmembrane region" description="Helical" evidence="7">
    <location>
        <begin position="273"/>
        <end position="294"/>
    </location>
</feature>
<feature type="transmembrane region" description="Helical" evidence="7">
    <location>
        <begin position="116"/>
        <end position="147"/>
    </location>
</feature>
<evidence type="ECO:0000313" key="9">
    <source>
        <dbReference type="EMBL" id="KAK9812227.1"/>
    </source>
</evidence>
<dbReference type="Proteomes" id="UP001465755">
    <property type="component" value="Unassembled WGS sequence"/>
</dbReference>
<organism evidence="9 10">
    <name type="scientific">Symbiochloris irregularis</name>
    <dbReference type="NCBI Taxonomy" id="706552"/>
    <lineage>
        <taxon>Eukaryota</taxon>
        <taxon>Viridiplantae</taxon>
        <taxon>Chlorophyta</taxon>
        <taxon>core chlorophytes</taxon>
        <taxon>Trebouxiophyceae</taxon>
        <taxon>Trebouxiales</taxon>
        <taxon>Trebouxiaceae</taxon>
        <taxon>Symbiochloris</taxon>
    </lineage>
</organism>
<feature type="transmembrane region" description="Helical" evidence="7">
    <location>
        <begin position="154"/>
        <end position="175"/>
    </location>
</feature>
<dbReference type="InterPro" id="IPR015414">
    <property type="entry name" value="TMEM64"/>
</dbReference>
<keyword evidence="10" id="KW-1185">Reference proteome</keyword>
<evidence type="ECO:0000256" key="4">
    <source>
        <dbReference type="ARBA" id="ARBA00022989"/>
    </source>
</evidence>
<keyword evidence="3 7" id="KW-0812">Transmembrane</keyword>
<sequence>MSKLAGLRVDPARFGRTSRTNTAADDVEAPMLTSPPDSPEKGMGISAIEISSAPVDGLPPKKSKQPFSKSIGPFLAANWPKAIVLGLLIALVVVISLRGFSIVPKLLLWFTHQNSWLGWLAFTGVYASAVALYLPAIALVIGAGFVFGFWKGLLAVWIGGSIGQAGAFLLARYLLRDALSGLLKGKSKRWELVDKAVEMEGWKLLVLLRLSPIIPYNLLNIAMAQTRIPFLAFATASCFGIIPECAVFCYAGTLAENITQVANSDALLGKSTYIILAVSVVMAIVAATWATLIVRRALKRAEAQMREAEERGADAPQGLGEDTGRPPHGLIGATHGGDGPLLGPAPREAALTLGGSPTAEQAFPPSRKVSHDPESGWGHTDSQSANLLANTLSSSAVVGLSDGGKGLVSRANRSSGPNSRNGSPRSTDGWPGPTRISAVVPLDVKGLPNAKGGFGD</sequence>
<proteinExistence type="predicted"/>
<keyword evidence="5 7" id="KW-0472">Membrane</keyword>
<dbReference type="InterPro" id="IPR032816">
    <property type="entry name" value="VTT_dom"/>
</dbReference>
<feature type="compositionally biased region" description="Low complexity" evidence="6">
    <location>
        <begin position="409"/>
        <end position="426"/>
    </location>
</feature>
<evidence type="ECO:0000256" key="7">
    <source>
        <dbReference type="SAM" id="Phobius"/>
    </source>
</evidence>
<dbReference type="EMBL" id="JALJOQ010000008">
    <property type="protein sequence ID" value="KAK9812227.1"/>
    <property type="molecule type" value="Genomic_DNA"/>
</dbReference>
<feature type="region of interest" description="Disordered" evidence="6">
    <location>
        <begin position="307"/>
        <end position="382"/>
    </location>
</feature>
<name>A0AAW1PUR6_9CHLO</name>
<comment type="caution">
    <text evidence="9">The sequence shown here is derived from an EMBL/GenBank/DDBJ whole genome shotgun (WGS) entry which is preliminary data.</text>
</comment>
<evidence type="ECO:0000256" key="5">
    <source>
        <dbReference type="ARBA" id="ARBA00023136"/>
    </source>
</evidence>
<feature type="region of interest" description="Disordered" evidence="6">
    <location>
        <begin position="399"/>
        <end position="436"/>
    </location>
</feature>
<dbReference type="GO" id="GO:0005886">
    <property type="term" value="C:plasma membrane"/>
    <property type="evidence" value="ECO:0007669"/>
    <property type="project" value="UniProtKB-SubCell"/>
</dbReference>
<evidence type="ECO:0000256" key="1">
    <source>
        <dbReference type="ARBA" id="ARBA00004651"/>
    </source>
</evidence>
<reference evidence="9 10" key="1">
    <citation type="journal article" date="2024" name="Nat. Commun.">
        <title>Phylogenomics reveals the evolutionary origins of lichenization in chlorophyte algae.</title>
        <authorList>
            <person name="Puginier C."/>
            <person name="Libourel C."/>
            <person name="Otte J."/>
            <person name="Skaloud P."/>
            <person name="Haon M."/>
            <person name="Grisel S."/>
            <person name="Petersen M."/>
            <person name="Berrin J.G."/>
            <person name="Delaux P.M."/>
            <person name="Dal Grande F."/>
            <person name="Keller J."/>
        </authorList>
    </citation>
    <scope>NUCLEOTIDE SEQUENCE [LARGE SCALE GENOMIC DNA]</scope>
    <source>
        <strain evidence="9 10">SAG 2036</strain>
    </source>
</reference>
<evidence type="ECO:0000256" key="3">
    <source>
        <dbReference type="ARBA" id="ARBA00022692"/>
    </source>
</evidence>
<dbReference type="Pfam" id="PF09335">
    <property type="entry name" value="VTT_dom"/>
    <property type="match status" value="1"/>
</dbReference>
<feature type="transmembrane region" description="Helical" evidence="7">
    <location>
        <begin position="82"/>
        <end position="104"/>
    </location>
</feature>
<evidence type="ECO:0000256" key="2">
    <source>
        <dbReference type="ARBA" id="ARBA00022475"/>
    </source>
</evidence>
<gene>
    <name evidence="9" type="ORF">WJX73_005602</name>
</gene>
<keyword evidence="2" id="KW-1003">Cell membrane</keyword>
<feature type="transmembrane region" description="Helical" evidence="7">
    <location>
        <begin position="231"/>
        <end position="253"/>
    </location>
</feature>
<feature type="domain" description="VTT" evidence="8">
    <location>
        <begin position="135"/>
        <end position="253"/>
    </location>
</feature>
<dbReference type="AlphaFoldDB" id="A0AAW1PUR6"/>
<accession>A0AAW1PUR6</accession>
<protein>
    <recommendedName>
        <fullName evidence="8">VTT domain-containing protein</fullName>
    </recommendedName>
</protein>
<dbReference type="PANTHER" id="PTHR12677:SF59">
    <property type="entry name" value="GOLGI APPARATUS MEMBRANE PROTEIN TVP38-RELATED"/>
    <property type="match status" value="1"/>
</dbReference>
<comment type="subcellular location">
    <subcellularLocation>
        <location evidence="1">Cell membrane</location>
        <topology evidence="1">Multi-pass membrane protein</topology>
    </subcellularLocation>
</comment>
<keyword evidence="4 7" id="KW-1133">Transmembrane helix</keyword>